<organism evidence="1 2">
    <name type="scientific">Streptococcus sobrinus W1703</name>
    <dbReference type="NCBI Taxonomy" id="1227275"/>
    <lineage>
        <taxon>Bacteria</taxon>
        <taxon>Bacillati</taxon>
        <taxon>Bacillota</taxon>
        <taxon>Bacilli</taxon>
        <taxon>Lactobacillales</taxon>
        <taxon>Streptococcaceae</taxon>
        <taxon>Streptococcus</taxon>
    </lineage>
</organism>
<dbReference type="HOGENOM" id="CLU_3141396_0_0_9"/>
<gene>
    <name evidence="1" type="ORF">HMPREF1557_00373</name>
</gene>
<sequence length="49" mass="5704">MRKEHTAPFYLPHFPRSLIIIKLQKLIFGSSFASKFLGSDLKYSAELFE</sequence>
<evidence type="ECO:0000313" key="2">
    <source>
        <dbReference type="Proteomes" id="UP000016617"/>
    </source>
</evidence>
<evidence type="ECO:0000313" key="1">
    <source>
        <dbReference type="EMBL" id="ERJ78141.1"/>
    </source>
</evidence>
<dbReference type="Proteomes" id="UP000016617">
    <property type="component" value="Unassembled WGS sequence"/>
</dbReference>
<name>U2IW14_9STRE</name>
<accession>U2IW14</accession>
<reference evidence="1 2" key="1">
    <citation type="submission" date="2013-06" db="EMBL/GenBank/DDBJ databases">
        <authorList>
            <person name="Weinstock G."/>
            <person name="Sodergren E."/>
            <person name="Lobos E.A."/>
            <person name="Fulton L."/>
            <person name="Fulton R."/>
            <person name="Courtney L."/>
            <person name="Fronick C."/>
            <person name="O'Laughlin M."/>
            <person name="Godfrey J."/>
            <person name="Wilson R.M."/>
            <person name="Miner T."/>
            <person name="Farmer C."/>
            <person name="Delehaunty K."/>
            <person name="Cordes M."/>
            <person name="Minx P."/>
            <person name="Tomlinson C."/>
            <person name="Chen J."/>
            <person name="Wollam A."/>
            <person name="Pepin K.H."/>
            <person name="Bhonagiri V."/>
            <person name="Zhang X."/>
            <person name="Warren W."/>
            <person name="Mitreva M."/>
            <person name="Mardis E.R."/>
            <person name="Wilson R.K."/>
        </authorList>
    </citation>
    <scope>NUCLEOTIDE SEQUENCE [LARGE SCALE GENOMIC DNA]</scope>
    <source>
        <strain evidence="1 2">W1703</strain>
    </source>
</reference>
<proteinExistence type="predicted"/>
<comment type="caution">
    <text evidence="1">The sequence shown here is derived from an EMBL/GenBank/DDBJ whole genome shotgun (WGS) entry which is preliminary data.</text>
</comment>
<dbReference type="EMBL" id="AWVA01000019">
    <property type="protein sequence ID" value="ERJ78141.1"/>
    <property type="molecule type" value="Genomic_DNA"/>
</dbReference>
<dbReference type="PATRIC" id="fig|1227275.3.peg.333"/>
<protein>
    <submittedName>
        <fullName evidence="1">Uncharacterized protein</fullName>
    </submittedName>
</protein>
<dbReference type="AlphaFoldDB" id="U2IW14"/>